<dbReference type="GeneID" id="36373240"/>
<organism evidence="1">
    <name type="scientific">Strongyloides ratti</name>
    <name type="common">Parasitic roundworm</name>
    <dbReference type="NCBI Taxonomy" id="34506"/>
    <lineage>
        <taxon>Eukaryota</taxon>
        <taxon>Metazoa</taxon>
        <taxon>Ecdysozoa</taxon>
        <taxon>Nematoda</taxon>
        <taxon>Chromadorea</taxon>
        <taxon>Rhabditida</taxon>
        <taxon>Tylenchina</taxon>
        <taxon>Panagrolaimomorpha</taxon>
        <taxon>Strongyloidoidea</taxon>
        <taxon>Strongyloididae</taxon>
        <taxon>Strongyloides</taxon>
    </lineage>
</organism>
<reference evidence="1" key="2">
    <citation type="submission" date="2014-09" db="EMBL/GenBank/DDBJ databases">
        <authorList>
            <person name="Aslett A.Martin."/>
        </authorList>
    </citation>
    <scope>NUCLEOTIDE SEQUENCE</scope>
    <source>
        <strain evidence="1">ED321 Heterogonic</strain>
    </source>
</reference>
<dbReference type="WormBase" id="SRAE_0000000500">
    <property type="protein sequence ID" value="SRP01233"/>
    <property type="gene ID" value="WBGene00255742"/>
</dbReference>
<gene>
    <name evidence="1 3 4" type="ORF">SRAE_0000000500</name>
</gene>
<evidence type="ECO:0000313" key="2">
    <source>
        <dbReference type="Proteomes" id="UP000035682"/>
    </source>
</evidence>
<keyword evidence="2" id="KW-1185">Reference proteome</keyword>
<dbReference type="WBParaSite" id="SRAE_0000000500.1">
    <property type="protein sequence ID" value="SRAE_0000000500.1"/>
    <property type="gene ID" value="WBGene00255742"/>
</dbReference>
<reference evidence="2" key="1">
    <citation type="submission" date="2014-09" db="EMBL/GenBank/DDBJ databases">
        <authorList>
            <person name="Martin A.A."/>
        </authorList>
    </citation>
    <scope>NUCLEOTIDE SEQUENCE</scope>
    <source>
        <strain evidence="2">ED321</strain>
    </source>
</reference>
<evidence type="ECO:0000313" key="3">
    <source>
        <dbReference type="WBParaSite" id="SRAE_0000000500.1"/>
    </source>
</evidence>
<sequence length="87" mass="10588">MNRIIKYTYLKFFARLFNFNCYTLSKIYILRSEEAVINYKKENEAKCVNGRLVKIYPHEKLKRMRNKLLANNVKKDAEYYNVKLSRL</sequence>
<dbReference type="AlphaFoldDB" id="A0A090MRL5"/>
<dbReference type="RefSeq" id="XP_024500082.1">
    <property type="nucleotide sequence ID" value="XM_024645839.1"/>
</dbReference>
<name>A0A090MRL5_STRRB</name>
<protein>
    <submittedName>
        <fullName evidence="1 3">Uncharacterized protein</fullName>
    </submittedName>
</protein>
<reference evidence="3" key="3">
    <citation type="submission" date="2020-12" db="UniProtKB">
        <authorList>
            <consortium name="WormBaseParasite"/>
        </authorList>
    </citation>
    <scope>IDENTIFICATION</scope>
</reference>
<accession>A0A090MRL5</accession>
<dbReference type="Proteomes" id="UP000035682">
    <property type="component" value="Unplaced"/>
</dbReference>
<dbReference type="EMBL" id="LN609405">
    <property type="protein sequence ID" value="CEF60873.1"/>
    <property type="molecule type" value="Genomic_DNA"/>
</dbReference>
<evidence type="ECO:0000313" key="4">
    <source>
        <dbReference type="WormBase" id="SRAE_0000000500"/>
    </source>
</evidence>
<evidence type="ECO:0000313" key="1">
    <source>
        <dbReference type="EMBL" id="CEF60873.1"/>
    </source>
</evidence>
<proteinExistence type="predicted"/>
<dbReference type="CTD" id="36373240"/>